<reference evidence="1" key="1">
    <citation type="submission" date="2014-05" db="EMBL/GenBank/DDBJ databases">
        <authorList>
            <person name="Chronopoulou M."/>
        </authorList>
    </citation>
    <scope>NUCLEOTIDE SEQUENCE</scope>
    <source>
        <tissue evidence="1">Whole organism</tissue>
    </source>
</reference>
<accession>A0A0K2VJW6</accession>
<proteinExistence type="predicted"/>
<dbReference type="EMBL" id="HACA01033264">
    <property type="protein sequence ID" value="CDW50625.1"/>
    <property type="molecule type" value="Transcribed_RNA"/>
</dbReference>
<protein>
    <submittedName>
        <fullName evidence="1">Uncharacterized protein</fullName>
    </submittedName>
</protein>
<dbReference type="AlphaFoldDB" id="A0A0K2VJW6"/>
<feature type="non-terminal residue" evidence="1">
    <location>
        <position position="1"/>
    </location>
</feature>
<organism evidence="1">
    <name type="scientific">Lepeophtheirus salmonis</name>
    <name type="common">Salmon louse</name>
    <name type="synonym">Caligus salmonis</name>
    <dbReference type="NCBI Taxonomy" id="72036"/>
    <lineage>
        <taxon>Eukaryota</taxon>
        <taxon>Metazoa</taxon>
        <taxon>Ecdysozoa</taxon>
        <taxon>Arthropoda</taxon>
        <taxon>Crustacea</taxon>
        <taxon>Multicrustacea</taxon>
        <taxon>Hexanauplia</taxon>
        <taxon>Copepoda</taxon>
        <taxon>Siphonostomatoida</taxon>
        <taxon>Caligidae</taxon>
        <taxon>Lepeophtheirus</taxon>
    </lineage>
</organism>
<sequence>GADDRQHTLKWPIFPHRGTLLPKRRVFWKTWLLPQNLQFPLSIFGLAFCVDHVPLERQRPFGLLYSDAITVSLDPISLVWLMEVSNALANGNTSINFVLPLSKTVWRSCGDDVFLTTTSRI</sequence>
<evidence type="ECO:0000313" key="1">
    <source>
        <dbReference type="EMBL" id="CDW50625.1"/>
    </source>
</evidence>
<name>A0A0K2VJW6_LEPSM</name>
<feature type="non-terminal residue" evidence="1">
    <location>
        <position position="121"/>
    </location>
</feature>